<gene>
    <name evidence="2" type="ORF">ROA7023_02664</name>
</gene>
<dbReference type="Pfam" id="PF12680">
    <property type="entry name" value="SnoaL_2"/>
    <property type="match status" value="1"/>
</dbReference>
<dbReference type="SUPFAM" id="SSF54427">
    <property type="entry name" value="NTF2-like"/>
    <property type="match status" value="1"/>
</dbReference>
<dbReference type="InterPro" id="IPR032710">
    <property type="entry name" value="NTF2-like_dom_sf"/>
</dbReference>
<proteinExistence type="predicted"/>
<dbReference type="Proteomes" id="UP000193900">
    <property type="component" value="Unassembled WGS sequence"/>
</dbReference>
<keyword evidence="3" id="KW-1185">Reference proteome</keyword>
<dbReference type="OrthoDB" id="125994at2"/>
<dbReference type="InterPro" id="IPR037401">
    <property type="entry name" value="SnoaL-like"/>
</dbReference>
<evidence type="ECO:0000313" key="3">
    <source>
        <dbReference type="Proteomes" id="UP000193900"/>
    </source>
</evidence>
<accession>A0A1Y5TE06</accession>
<organism evidence="2 3">
    <name type="scientific">Roseisalinus antarcticus</name>
    <dbReference type="NCBI Taxonomy" id="254357"/>
    <lineage>
        <taxon>Bacteria</taxon>
        <taxon>Pseudomonadati</taxon>
        <taxon>Pseudomonadota</taxon>
        <taxon>Alphaproteobacteria</taxon>
        <taxon>Rhodobacterales</taxon>
        <taxon>Roseobacteraceae</taxon>
        <taxon>Roseisalinus</taxon>
    </lineage>
</organism>
<dbReference type="Gene3D" id="3.10.450.50">
    <property type="match status" value="1"/>
</dbReference>
<reference evidence="2 3" key="1">
    <citation type="submission" date="2017-03" db="EMBL/GenBank/DDBJ databases">
        <authorList>
            <person name="Afonso C.L."/>
            <person name="Miller P.J."/>
            <person name="Scott M.A."/>
            <person name="Spackman E."/>
            <person name="Goraichik I."/>
            <person name="Dimitrov K.M."/>
            <person name="Suarez D.L."/>
            <person name="Swayne D.E."/>
        </authorList>
    </citation>
    <scope>NUCLEOTIDE SEQUENCE [LARGE SCALE GENOMIC DNA]</scope>
    <source>
        <strain evidence="2 3">CECT 7023</strain>
    </source>
</reference>
<dbReference type="AlphaFoldDB" id="A0A1Y5TE06"/>
<evidence type="ECO:0000313" key="2">
    <source>
        <dbReference type="EMBL" id="SLN58241.1"/>
    </source>
</evidence>
<protein>
    <submittedName>
        <fullName evidence="2">SnoaL-like domain protein</fullName>
    </submittedName>
</protein>
<sequence length="131" mass="13833">MALTSQALSSLAHDDPAAWNSGSADAVASFFAEDGSIVINAGEPWLGRSRVADMASGFHADVPDLGLTCDDIRMAGDHAVYVWTFTGHDAARGNPLNIRGWEECDLSADGKVMASRGWFDAAEYARQAAGT</sequence>
<dbReference type="EMBL" id="FWFZ01000013">
    <property type="protein sequence ID" value="SLN58241.1"/>
    <property type="molecule type" value="Genomic_DNA"/>
</dbReference>
<evidence type="ECO:0000259" key="1">
    <source>
        <dbReference type="Pfam" id="PF12680"/>
    </source>
</evidence>
<dbReference type="RefSeq" id="WP_085879496.1">
    <property type="nucleotide sequence ID" value="NZ_FWFZ01000013.1"/>
</dbReference>
<feature type="domain" description="SnoaL-like" evidence="1">
    <location>
        <begin position="17"/>
        <end position="112"/>
    </location>
</feature>
<name>A0A1Y5TE06_9RHOB</name>
<dbReference type="InterPro" id="IPR011944">
    <property type="entry name" value="Steroid_delta5-4_isomerase"/>
</dbReference>
<dbReference type="NCBIfam" id="TIGR02246">
    <property type="entry name" value="SgcJ/EcaC family oxidoreductase"/>
    <property type="match status" value="1"/>
</dbReference>